<accession>A0A2H3JE17</accession>
<keyword evidence="1" id="KW-0812">Transmembrane</keyword>
<sequence length="225" mass="24943">MAAPRPEFGDSLGAILLDFGAQKLHRSLYGITTIQTYTYYKRGRTEPVFMKLLLSELSLDRLLFFGAYSDLLWFLSSVHLALVTYTTYNYAVIDFANPLAMKHVIWSVPFILQTHMDMPSVLYASWPWFSLPDVGVGLEIHDGRRFSLASFDDASQSDFSRVLYLGLGSIAFGDSLIAATLTVLLSRRRTGFSSIQTGTLTSLCAIACLIAGSSVPEFAVSEPER</sequence>
<keyword evidence="1" id="KW-1133">Transmembrane helix</keyword>
<dbReference type="STRING" id="742152.A0A2H3JE17"/>
<dbReference type="EMBL" id="KB468053">
    <property type="protein sequence ID" value="PCH40446.1"/>
    <property type="molecule type" value="Genomic_DNA"/>
</dbReference>
<feature type="transmembrane region" description="Helical" evidence="1">
    <location>
        <begin position="162"/>
        <end position="185"/>
    </location>
</feature>
<evidence type="ECO:0000256" key="1">
    <source>
        <dbReference type="SAM" id="Phobius"/>
    </source>
</evidence>
<evidence type="ECO:0000313" key="2">
    <source>
        <dbReference type="EMBL" id="PCH40446.1"/>
    </source>
</evidence>
<dbReference type="Proteomes" id="UP000218811">
    <property type="component" value="Unassembled WGS sequence"/>
</dbReference>
<protein>
    <submittedName>
        <fullName evidence="2">Uncharacterized protein</fullName>
    </submittedName>
</protein>
<feature type="transmembrane region" description="Helical" evidence="1">
    <location>
        <begin position="197"/>
        <end position="215"/>
    </location>
</feature>
<dbReference type="AlphaFoldDB" id="A0A2H3JE17"/>
<proteinExistence type="predicted"/>
<organism evidence="2 3">
    <name type="scientific">Wolfiporia cocos (strain MD-104)</name>
    <name type="common">Brown rot fungus</name>
    <dbReference type="NCBI Taxonomy" id="742152"/>
    <lineage>
        <taxon>Eukaryota</taxon>
        <taxon>Fungi</taxon>
        <taxon>Dikarya</taxon>
        <taxon>Basidiomycota</taxon>
        <taxon>Agaricomycotina</taxon>
        <taxon>Agaricomycetes</taxon>
        <taxon>Polyporales</taxon>
        <taxon>Phaeolaceae</taxon>
        <taxon>Wolfiporia</taxon>
    </lineage>
</organism>
<gene>
    <name evidence="2" type="ORF">WOLCODRAFT_16533</name>
</gene>
<name>A0A2H3JE17_WOLCO</name>
<evidence type="ECO:0000313" key="3">
    <source>
        <dbReference type="Proteomes" id="UP000218811"/>
    </source>
</evidence>
<reference evidence="2 3" key="1">
    <citation type="journal article" date="2012" name="Science">
        <title>The Paleozoic origin of enzymatic lignin decomposition reconstructed from 31 fungal genomes.</title>
        <authorList>
            <person name="Floudas D."/>
            <person name="Binder M."/>
            <person name="Riley R."/>
            <person name="Barry K."/>
            <person name="Blanchette R.A."/>
            <person name="Henrissat B."/>
            <person name="Martinez A.T."/>
            <person name="Otillar R."/>
            <person name="Spatafora J.W."/>
            <person name="Yadav J.S."/>
            <person name="Aerts A."/>
            <person name="Benoit I."/>
            <person name="Boyd A."/>
            <person name="Carlson A."/>
            <person name="Copeland A."/>
            <person name="Coutinho P.M."/>
            <person name="de Vries R.P."/>
            <person name="Ferreira P."/>
            <person name="Findley K."/>
            <person name="Foster B."/>
            <person name="Gaskell J."/>
            <person name="Glotzer D."/>
            <person name="Gorecki P."/>
            <person name="Heitman J."/>
            <person name="Hesse C."/>
            <person name="Hori C."/>
            <person name="Igarashi K."/>
            <person name="Jurgens J.A."/>
            <person name="Kallen N."/>
            <person name="Kersten P."/>
            <person name="Kohler A."/>
            <person name="Kuees U."/>
            <person name="Kumar T.K.A."/>
            <person name="Kuo A."/>
            <person name="LaButti K."/>
            <person name="Larrondo L.F."/>
            <person name="Lindquist E."/>
            <person name="Ling A."/>
            <person name="Lombard V."/>
            <person name="Lucas S."/>
            <person name="Lundell T."/>
            <person name="Martin R."/>
            <person name="McLaughlin D.J."/>
            <person name="Morgenstern I."/>
            <person name="Morin E."/>
            <person name="Murat C."/>
            <person name="Nagy L.G."/>
            <person name="Nolan M."/>
            <person name="Ohm R.A."/>
            <person name="Patyshakuliyeva A."/>
            <person name="Rokas A."/>
            <person name="Ruiz-Duenas F.J."/>
            <person name="Sabat G."/>
            <person name="Salamov A."/>
            <person name="Samejima M."/>
            <person name="Schmutz J."/>
            <person name="Slot J.C."/>
            <person name="St John F."/>
            <person name="Stenlid J."/>
            <person name="Sun H."/>
            <person name="Sun S."/>
            <person name="Syed K."/>
            <person name="Tsang A."/>
            <person name="Wiebenga A."/>
            <person name="Young D."/>
            <person name="Pisabarro A."/>
            <person name="Eastwood D.C."/>
            <person name="Martin F."/>
            <person name="Cullen D."/>
            <person name="Grigoriev I.V."/>
            <person name="Hibbett D.S."/>
        </authorList>
    </citation>
    <scope>NUCLEOTIDE SEQUENCE [LARGE SCALE GENOMIC DNA]</scope>
    <source>
        <strain evidence="2 3">MD-104</strain>
    </source>
</reference>
<keyword evidence="3" id="KW-1185">Reference proteome</keyword>
<keyword evidence="1" id="KW-0472">Membrane</keyword>
<feature type="transmembrane region" description="Helical" evidence="1">
    <location>
        <begin position="71"/>
        <end position="92"/>
    </location>
</feature>